<comment type="caution">
    <text evidence="3">The sequence shown here is derived from an EMBL/GenBank/DDBJ whole genome shotgun (WGS) entry which is preliminary data.</text>
</comment>
<evidence type="ECO:0000313" key="4">
    <source>
        <dbReference type="Proteomes" id="UP001363151"/>
    </source>
</evidence>
<sequence>MGKPPWLPVVAALSLATTTARNSLCADYCAAANSDASCAICGATDVVSIHNAYERRSGRAIGDGLYAAAYLAEVWKPTVFALRSDVTPSPSPQAADPPAEMTEGPVDAAPGTAPNSTQTSPQNSPVGRVPQESPSVRARVKTWEANNPKKQIITFGRPPSSRSPSPSLEPRTVAKPPPPLPVEATLAPVRATSPAVATSLSPSGSLASLASLSVRDDVSVASGLGTPHETDDDAEWTTVRIRNRKTGEATAVRVKKGTDVRELVDRYASSKNKAGRVRVTNVTKKAVPCPTRPLERLSSKVWKEEAAPLPPAPRRRSGFLALAVVGLAASRALASPGIPVRGAARRAAAAPHLGHGGRPRRRARGARRAEPQLRRRAARPRGRRRAQQRRGLDAAAAELRHAAALADAAAVRDGAAAEAAAAEARWEAVFADLEASRDALARRGAERWF</sequence>
<accession>A0ABR1FXR5</accession>
<evidence type="ECO:0000256" key="1">
    <source>
        <dbReference type="SAM" id="MobiDB-lite"/>
    </source>
</evidence>
<keyword evidence="4" id="KW-1185">Reference proteome</keyword>
<evidence type="ECO:0000256" key="2">
    <source>
        <dbReference type="SAM" id="SignalP"/>
    </source>
</evidence>
<dbReference type="EMBL" id="JBBJCI010000208">
    <property type="protein sequence ID" value="KAK7240926.1"/>
    <property type="molecule type" value="Genomic_DNA"/>
</dbReference>
<evidence type="ECO:0000313" key="3">
    <source>
        <dbReference type="EMBL" id="KAK7240926.1"/>
    </source>
</evidence>
<feature type="region of interest" description="Disordered" evidence="1">
    <location>
        <begin position="85"/>
        <end position="180"/>
    </location>
</feature>
<feature type="compositionally biased region" description="Basic residues" evidence="1">
    <location>
        <begin position="374"/>
        <end position="388"/>
    </location>
</feature>
<feature type="compositionally biased region" description="Low complexity" evidence="1">
    <location>
        <begin position="157"/>
        <end position="171"/>
    </location>
</feature>
<gene>
    <name evidence="3" type="ORF">SO694_00055286</name>
</gene>
<proteinExistence type="predicted"/>
<feature type="compositionally biased region" description="Basic residues" evidence="1">
    <location>
        <begin position="355"/>
        <end position="366"/>
    </location>
</feature>
<feature type="signal peptide" evidence="2">
    <location>
        <begin position="1"/>
        <end position="20"/>
    </location>
</feature>
<feature type="compositionally biased region" description="Polar residues" evidence="1">
    <location>
        <begin position="113"/>
        <end position="125"/>
    </location>
</feature>
<reference evidence="3 4" key="1">
    <citation type="submission" date="2024-03" db="EMBL/GenBank/DDBJ databases">
        <title>Aureococcus anophagefferens CCMP1851 and Kratosvirus quantuckense: Draft genome of a second virus-susceptible host strain in the model system.</title>
        <authorList>
            <person name="Chase E."/>
            <person name="Truchon A.R."/>
            <person name="Schepens W."/>
            <person name="Wilhelm S.W."/>
        </authorList>
    </citation>
    <scope>NUCLEOTIDE SEQUENCE [LARGE SCALE GENOMIC DNA]</scope>
    <source>
        <strain evidence="3 4">CCMP1851</strain>
    </source>
</reference>
<feature type="region of interest" description="Disordered" evidence="1">
    <location>
        <begin position="345"/>
        <end position="393"/>
    </location>
</feature>
<feature type="chain" id="PRO_5045908513" evidence="2">
    <location>
        <begin position="21"/>
        <end position="449"/>
    </location>
</feature>
<dbReference type="Proteomes" id="UP001363151">
    <property type="component" value="Unassembled WGS sequence"/>
</dbReference>
<protein>
    <submittedName>
        <fullName evidence="3">Uncharacterized protein</fullName>
    </submittedName>
</protein>
<organism evidence="3 4">
    <name type="scientific">Aureococcus anophagefferens</name>
    <name type="common">Harmful bloom alga</name>
    <dbReference type="NCBI Taxonomy" id="44056"/>
    <lineage>
        <taxon>Eukaryota</taxon>
        <taxon>Sar</taxon>
        <taxon>Stramenopiles</taxon>
        <taxon>Ochrophyta</taxon>
        <taxon>Pelagophyceae</taxon>
        <taxon>Pelagomonadales</taxon>
        <taxon>Pelagomonadaceae</taxon>
        <taxon>Aureococcus</taxon>
    </lineage>
</organism>
<keyword evidence="2" id="KW-0732">Signal</keyword>
<name>A0ABR1FXR5_AURAN</name>